<accession>A0ABQ0JJ64</accession>
<evidence type="ECO:0000313" key="2">
    <source>
        <dbReference type="Proteomes" id="UP000029223"/>
    </source>
</evidence>
<keyword evidence="2" id="KW-1185">Reference proteome</keyword>
<dbReference type="Proteomes" id="UP000029223">
    <property type="component" value="Unassembled WGS sequence"/>
</dbReference>
<organism evidence="1 2">
    <name type="scientific">Vibrio variabilis</name>
    <dbReference type="NCBI Taxonomy" id="990271"/>
    <lineage>
        <taxon>Bacteria</taxon>
        <taxon>Pseudomonadati</taxon>
        <taxon>Pseudomonadota</taxon>
        <taxon>Gammaproteobacteria</taxon>
        <taxon>Vibrionales</taxon>
        <taxon>Vibrionaceae</taxon>
        <taxon>Vibrio</taxon>
    </lineage>
</organism>
<proteinExistence type="predicted"/>
<dbReference type="EMBL" id="BBMS01000050">
    <property type="protein sequence ID" value="GAL28803.1"/>
    <property type="molecule type" value="Genomic_DNA"/>
</dbReference>
<name>A0ABQ0JJ64_9VIBR</name>
<comment type="caution">
    <text evidence="1">The sequence shown here is derived from an EMBL/GenBank/DDBJ whole genome shotgun (WGS) entry which is preliminary data.</text>
</comment>
<evidence type="ECO:0000313" key="1">
    <source>
        <dbReference type="EMBL" id="GAL28803.1"/>
    </source>
</evidence>
<protein>
    <submittedName>
        <fullName evidence="1">Uncharacterized protein</fullName>
    </submittedName>
</protein>
<sequence length="37" mass="4155">MYLSAAMLIEVKSKLAINKTTCGMNKRKDDIRSPLLT</sequence>
<gene>
    <name evidence="1" type="ORF">JCM19239_416</name>
</gene>
<reference evidence="2" key="1">
    <citation type="submission" date="2014-09" db="EMBL/GenBank/DDBJ databases">
        <title>Vibrio variabilis JCM 19239. (C206) whole genome shotgun sequence.</title>
        <authorList>
            <person name="Sawabe T."/>
            <person name="Meirelles P."/>
            <person name="Nakanishi M."/>
            <person name="Sayaka M."/>
            <person name="Hattori M."/>
            <person name="Ohkuma M."/>
        </authorList>
    </citation>
    <scope>NUCLEOTIDE SEQUENCE [LARGE SCALE GENOMIC DNA]</scope>
    <source>
        <strain evidence="2">JCM 19239</strain>
    </source>
</reference>